<keyword evidence="2" id="KW-0804">Transcription</keyword>
<dbReference type="GO" id="GO:0000428">
    <property type="term" value="C:DNA-directed RNA polymerase complex"/>
    <property type="evidence" value="ECO:0007669"/>
    <property type="project" value="UniProtKB-KW"/>
</dbReference>
<gene>
    <name evidence="2" type="ORF">TGBR9_384400</name>
</gene>
<protein>
    <submittedName>
        <fullName evidence="2">Putative DNA-directed RNA polymerase</fullName>
    </submittedName>
</protein>
<dbReference type="EMBL" id="AFHV02003063">
    <property type="protein sequence ID" value="PUA84731.1"/>
    <property type="molecule type" value="Genomic_DNA"/>
</dbReference>
<accession>A0A2T6IHC1</accession>
<feature type="compositionally biased region" description="Low complexity" evidence="1">
    <location>
        <begin position="26"/>
        <end position="40"/>
    </location>
</feature>
<proteinExistence type="predicted"/>
<evidence type="ECO:0000313" key="3">
    <source>
        <dbReference type="Proteomes" id="UP000244488"/>
    </source>
</evidence>
<name>A0A2T6IHC1_TOXGO</name>
<comment type="caution">
    <text evidence="2">The sequence shown here is derived from an EMBL/GenBank/DDBJ whole genome shotgun (WGS) entry which is preliminary data.</text>
</comment>
<dbReference type="Proteomes" id="UP000244488">
    <property type="component" value="Unassembled WGS sequence"/>
</dbReference>
<organism evidence="2 3">
    <name type="scientific">Toxoplasma gondii TgCATBr9</name>
    <dbReference type="NCBI Taxonomy" id="943120"/>
    <lineage>
        <taxon>Eukaryota</taxon>
        <taxon>Sar</taxon>
        <taxon>Alveolata</taxon>
        <taxon>Apicomplexa</taxon>
        <taxon>Conoidasida</taxon>
        <taxon>Coccidia</taxon>
        <taxon>Eucoccidiorida</taxon>
        <taxon>Eimeriorina</taxon>
        <taxon>Sarcocystidae</taxon>
        <taxon>Toxoplasma</taxon>
    </lineage>
</organism>
<keyword evidence="2" id="KW-0240">DNA-directed RNA polymerase</keyword>
<evidence type="ECO:0000256" key="1">
    <source>
        <dbReference type="SAM" id="MobiDB-lite"/>
    </source>
</evidence>
<reference evidence="2 3" key="1">
    <citation type="journal article" date="2016" name="Nat. Commun.">
        <title>Local admixture of amplified and diversified secreted pathogenesis determinants shapes mosaic Toxoplasma gondii genomes.</title>
        <authorList>
            <person name="Lorenzi H."/>
            <person name="Khan A."/>
            <person name="Behnke M.S."/>
            <person name="Namasivayam S."/>
            <person name="Swapna L.S."/>
            <person name="Hadjithomas M."/>
            <person name="Karamycheva S."/>
            <person name="Pinney D."/>
            <person name="Brunk B.P."/>
            <person name="Ajioka J.W."/>
            <person name="Ajzenberg D."/>
            <person name="Boothroyd J.C."/>
            <person name="Boyle J.P."/>
            <person name="Darde M.L."/>
            <person name="Diaz-Miranda M.A."/>
            <person name="Dubey J.P."/>
            <person name="Fritz H.M."/>
            <person name="Gennari S.M."/>
            <person name="Gregory B.D."/>
            <person name="Kim K."/>
            <person name="Saeij J.P."/>
            <person name="Su C."/>
            <person name="White M.W."/>
            <person name="Zhu X.Q."/>
            <person name="Howe D.K."/>
            <person name="Rosenthal B.M."/>
            <person name="Grigg M.E."/>
            <person name="Parkinson J."/>
            <person name="Liu L."/>
            <person name="Kissinger J.C."/>
            <person name="Roos D.S."/>
            <person name="Sibley L.D."/>
        </authorList>
    </citation>
    <scope>NUCLEOTIDE SEQUENCE [LARGE SCALE GENOMIC DNA]</scope>
    <source>
        <strain evidence="2 3">TgCATBr9</strain>
    </source>
</reference>
<feature type="region of interest" description="Disordered" evidence="1">
    <location>
        <begin position="1"/>
        <end position="48"/>
    </location>
</feature>
<dbReference type="AlphaFoldDB" id="A0A2T6IHC1"/>
<dbReference type="VEuPathDB" id="ToxoDB:TGBR9_384400"/>
<sequence length="161" mass="17839">MAGEDDRAWKKRRPRGASPDEEVEPKPSSSGLPSSSCRPSTMPASPHPRAAFNATLQQAVFPHVRSFDSFLEVYLQEMVKDLPVVYVDPSYDPDKHEANPYYSPTDCESSLLCPSSVYSTVLSWSSLGPLRSLSRRWPPCYLSPMSSLSLSPLSSLCLSRL</sequence>
<evidence type="ECO:0000313" key="2">
    <source>
        <dbReference type="EMBL" id="PUA84731.1"/>
    </source>
</evidence>